<protein>
    <recommendedName>
        <fullName evidence="1">U-box domain-containing protein</fullName>
    </recommendedName>
</protein>
<dbReference type="SMART" id="SM00504">
    <property type="entry name" value="Ubox"/>
    <property type="match status" value="1"/>
</dbReference>
<dbReference type="InterPro" id="IPR003613">
    <property type="entry name" value="Ubox_domain"/>
</dbReference>
<dbReference type="SUPFAM" id="SSF57850">
    <property type="entry name" value="RING/U-box"/>
    <property type="match status" value="1"/>
</dbReference>
<dbReference type="InterPro" id="IPR013083">
    <property type="entry name" value="Znf_RING/FYVE/PHD"/>
</dbReference>
<evidence type="ECO:0000313" key="2">
    <source>
        <dbReference type="EMBL" id="QHS86901.1"/>
    </source>
</evidence>
<dbReference type="PANTHER" id="PTHR46573:SF1">
    <property type="entry name" value="WD REPEAT, SAM AND U-BOX DOMAIN-CONTAINING PROTEIN 1"/>
    <property type="match status" value="1"/>
</dbReference>
<dbReference type="InterPro" id="IPR052085">
    <property type="entry name" value="WD-SAM-U-box"/>
</dbReference>
<feature type="domain" description="U-box" evidence="1">
    <location>
        <begin position="117"/>
        <end position="190"/>
    </location>
</feature>
<dbReference type="Pfam" id="PF04564">
    <property type="entry name" value="U-box"/>
    <property type="match status" value="1"/>
</dbReference>
<dbReference type="PROSITE" id="PS51698">
    <property type="entry name" value="U_BOX"/>
    <property type="match status" value="1"/>
</dbReference>
<evidence type="ECO:0000259" key="1">
    <source>
        <dbReference type="PROSITE" id="PS51698"/>
    </source>
</evidence>
<organism evidence="2">
    <name type="scientific">viral metagenome</name>
    <dbReference type="NCBI Taxonomy" id="1070528"/>
    <lineage>
        <taxon>unclassified sequences</taxon>
        <taxon>metagenomes</taxon>
        <taxon>organismal metagenomes</taxon>
    </lineage>
</organism>
<accession>A0A6C0B5F9</accession>
<dbReference type="CDD" id="cd16655">
    <property type="entry name" value="RING-Ubox_WDSUB1-like"/>
    <property type="match status" value="1"/>
</dbReference>
<dbReference type="GO" id="GO:0016567">
    <property type="term" value="P:protein ubiquitination"/>
    <property type="evidence" value="ECO:0007669"/>
    <property type="project" value="InterPro"/>
</dbReference>
<reference evidence="2" key="1">
    <citation type="journal article" date="2020" name="Nature">
        <title>Giant virus diversity and host interactions through global metagenomics.</title>
        <authorList>
            <person name="Schulz F."/>
            <person name="Roux S."/>
            <person name="Paez-Espino D."/>
            <person name="Jungbluth S."/>
            <person name="Walsh D.A."/>
            <person name="Denef V.J."/>
            <person name="McMahon K.D."/>
            <person name="Konstantinidis K.T."/>
            <person name="Eloe-Fadrosh E.A."/>
            <person name="Kyrpides N.C."/>
            <person name="Woyke T."/>
        </authorList>
    </citation>
    <scope>NUCLEOTIDE SEQUENCE</scope>
    <source>
        <strain evidence="2">GVMAG-M-3300009422-16</strain>
    </source>
</reference>
<dbReference type="EMBL" id="MN739065">
    <property type="protein sequence ID" value="QHS86901.1"/>
    <property type="molecule type" value="Genomic_DNA"/>
</dbReference>
<dbReference type="PANTHER" id="PTHR46573">
    <property type="entry name" value="WD REPEAT, SAM AND U-BOX DOMAIN-CONTAINING PROTEIN 1"/>
    <property type="match status" value="1"/>
</dbReference>
<proteinExistence type="predicted"/>
<dbReference type="AlphaFoldDB" id="A0A6C0B5F9"/>
<dbReference type="Gene3D" id="3.30.40.10">
    <property type="entry name" value="Zinc/RING finger domain, C3HC4 (zinc finger)"/>
    <property type="match status" value="1"/>
</dbReference>
<name>A0A6C0B5F9_9ZZZZ</name>
<dbReference type="GO" id="GO:0004842">
    <property type="term" value="F:ubiquitin-protein transferase activity"/>
    <property type="evidence" value="ECO:0007669"/>
    <property type="project" value="InterPro"/>
</dbReference>
<sequence>MYSKIVNPGNGNVLKIGSTQGLEILRNYLNVLNKISIKQEGGSSTAEDEEEEKVEIPFGISTGEEFIAVLVDGSHVKMTAEGNAGDIMVLTPVKKMQLKAEAEAAEAFAAFVAAVADAPTFVKCAITDEVMYDPVINALGYTYERKEIENWYIINNSDPLTGGPISDLTLRPNMFARQIIELWCKHNVRDGGDSYFTYAVDIRKKNDQTFGSLKEGECVRELQLVREQLATCEAESRTVVAVETPLINTFTYT</sequence>